<dbReference type="Proteomes" id="UP000053825">
    <property type="component" value="Unassembled WGS sequence"/>
</dbReference>
<feature type="region of interest" description="Disordered" evidence="1">
    <location>
        <begin position="146"/>
        <end position="175"/>
    </location>
</feature>
<proteinExistence type="predicted"/>
<evidence type="ECO:0000313" key="3">
    <source>
        <dbReference type="Proteomes" id="UP000053825"/>
    </source>
</evidence>
<dbReference type="EMBL" id="KQ414657">
    <property type="protein sequence ID" value="KOC65793.1"/>
    <property type="molecule type" value="Genomic_DNA"/>
</dbReference>
<name>A0A0L7R4L8_9HYME</name>
<protein>
    <submittedName>
        <fullName evidence="2">Uncharacterized protein</fullName>
    </submittedName>
</protein>
<accession>A0A0L7R4L8</accession>
<evidence type="ECO:0000313" key="2">
    <source>
        <dbReference type="EMBL" id="KOC65793.1"/>
    </source>
</evidence>
<dbReference type="AlphaFoldDB" id="A0A0L7R4L8"/>
<sequence length="175" mass="19444">MDDLASASENLEEVKSTRTSNLIERKVKYANNQSFCDDTNFACLVLSDVAQYAGFNLRVIVRQLLTHHQNVMDDLASASENLEEVKSTRTSNLIERKIFIGTVYVTIARDGYLGAQNFRSIAGVKVYSSEGCWNCLVRTCHNPGFPKDPSNDPMTEESKPEENSTPLLPAHLALA</sequence>
<gene>
    <name evidence="2" type="ORF">WH47_10255</name>
</gene>
<organism evidence="2 3">
    <name type="scientific">Habropoda laboriosa</name>
    <dbReference type="NCBI Taxonomy" id="597456"/>
    <lineage>
        <taxon>Eukaryota</taxon>
        <taxon>Metazoa</taxon>
        <taxon>Ecdysozoa</taxon>
        <taxon>Arthropoda</taxon>
        <taxon>Hexapoda</taxon>
        <taxon>Insecta</taxon>
        <taxon>Pterygota</taxon>
        <taxon>Neoptera</taxon>
        <taxon>Endopterygota</taxon>
        <taxon>Hymenoptera</taxon>
        <taxon>Apocrita</taxon>
        <taxon>Aculeata</taxon>
        <taxon>Apoidea</taxon>
        <taxon>Anthophila</taxon>
        <taxon>Apidae</taxon>
        <taxon>Habropoda</taxon>
    </lineage>
</organism>
<keyword evidence="3" id="KW-1185">Reference proteome</keyword>
<reference evidence="2 3" key="1">
    <citation type="submission" date="2015-07" db="EMBL/GenBank/DDBJ databases">
        <title>The genome of Habropoda laboriosa.</title>
        <authorList>
            <person name="Pan H."/>
            <person name="Kapheim K."/>
        </authorList>
    </citation>
    <scope>NUCLEOTIDE SEQUENCE [LARGE SCALE GENOMIC DNA]</scope>
    <source>
        <strain evidence="2">0110345459</strain>
    </source>
</reference>
<evidence type="ECO:0000256" key="1">
    <source>
        <dbReference type="SAM" id="MobiDB-lite"/>
    </source>
</evidence>